<feature type="compositionally biased region" description="Polar residues" evidence="1">
    <location>
        <begin position="1"/>
        <end position="10"/>
    </location>
</feature>
<gene>
    <name evidence="2" type="ORF">Taro_047776</name>
</gene>
<dbReference type="PANTHER" id="PTHR33623:SF4">
    <property type="entry name" value="DUF4378 DOMAIN-CONTAINING PROTEIN"/>
    <property type="match status" value="1"/>
</dbReference>
<evidence type="ECO:0000256" key="1">
    <source>
        <dbReference type="SAM" id="MobiDB-lite"/>
    </source>
</evidence>
<feature type="compositionally biased region" description="Basic and acidic residues" evidence="1">
    <location>
        <begin position="161"/>
        <end position="171"/>
    </location>
</feature>
<feature type="region of interest" description="Disordered" evidence="1">
    <location>
        <begin position="161"/>
        <end position="205"/>
    </location>
</feature>
<evidence type="ECO:0000313" key="2">
    <source>
        <dbReference type="EMBL" id="MQM14841.1"/>
    </source>
</evidence>
<reference evidence="2" key="1">
    <citation type="submission" date="2017-07" db="EMBL/GenBank/DDBJ databases">
        <title>Taro Niue Genome Assembly and Annotation.</title>
        <authorList>
            <person name="Atibalentja N."/>
            <person name="Keating K."/>
            <person name="Fields C.J."/>
        </authorList>
    </citation>
    <scope>NUCLEOTIDE SEQUENCE</scope>
    <source>
        <strain evidence="2">Niue_2</strain>
        <tissue evidence="2">Leaf</tissue>
    </source>
</reference>
<dbReference type="Proteomes" id="UP000652761">
    <property type="component" value="Unassembled WGS sequence"/>
</dbReference>
<evidence type="ECO:0000313" key="3">
    <source>
        <dbReference type="Proteomes" id="UP000652761"/>
    </source>
</evidence>
<keyword evidence="3" id="KW-1185">Reference proteome</keyword>
<comment type="caution">
    <text evidence="2">The sequence shown here is derived from an EMBL/GenBank/DDBJ whole genome shotgun (WGS) entry which is preliminary data.</text>
</comment>
<sequence length="535" mass="58362">MMASLSSSSPGKPLRLKDFLRDDPNSDSCGGGGWFRTEPRWLPDKTVRYLLAVELGDGSGGDRTLTRCRSRCALTKLTAVINAVKILPFSASPSAVCGHNCVMPSPKQSGGFLSRSFCRKLRRSFWRKRGKAEHRVENTAVRTIVRVKDIVRLRSFSDERRGLEPPTEKAVPRSSPSPVRNTHSRTTSSSSSGAVGGAWSDTDSAGSDSFSYGTSVFCGGLKDCSPNADANNCASPRSPYVARAVGGDPISKSTCYREPKTKQEEKGGGKGMVGCPCHFEEEKDQLSPVSVMDFPFEEDDNDEDDSVGHGDADADAAARVAASPTSFRHSLANLERTKHQLLQKIREFESLAALVDPVDLDARFESSEDENEADQAVHEGDNVAADGQLLQFQLEVEERALALLRDLKLQGGPPVMKATAGGAADELLVDFFIERLSCPPGDDGGVRSRMKRRPDRAAEEEAAAAEEEALLRAAEDWVAGRWRGEAAKGWEAEVREMEMDGRWRHHHVDEEEEIAGDLAPRVLDALVDELLADLF</sequence>
<feature type="region of interest" description="Disordered" evidence="1">
    <location>
        <begin position="296"/>
        <end position="321"/>
    </location>
</feature>
<protein>
    <recommendedName>
        <fullName evidence="4">DUF4378 domain-containing protein</fullName>
    </recommendedName>
</protein>
<dbReference type="PANTHER" id="PTHR33623">
    <property type="entry name" value="OS04G0572500 PROTEIN"/>
    <property type="match status" value="1"/>
</dbReference>
<proteinExistence type="predicted"/>
<dbReference type="AlphaFoldDB" id="A0A843X5T2"/>
<feature type="compositionally biased region" description="Acidic residues" evidence="1">
    <location>
        <begin position="296"/>
        <end position="305"/>
    </location>
</feature>
<feature type="region of interest" description="Disordered" evidence="1">
    <location>
        <begin position="1"/>
        <end position="23"/>
    </location>
</feature>
<accession>A0A843X5T2</accession>
<organism evidence="2 3">
    <name type="scientific">Colocasia esculenta</name>
    <name type="common">Wild taro</name>
    <name type="synonym">Arum esculentum</name>
    <dbReference type="NCBI Taxonomy" id="4460"/>
    <lineage>
        <taxon>Eukaryota</taxon>
        <taxon>Viridiplantae</taxon>
        <taxon>Streptophyta</taxon>
        <taxon>Embryophyta</taxon>
        <taxon>Tracheophyta</taxon>
        <taxon>Spermatophyta</taxon>
        <taxon>Magnoliopsida</taxon>
        <taxon>Liliopsida</taxon>
        <taxon>Araceae</taxon>
        <taxon>Aroideae</taxon>
        <taxon>Colocasieae</taxon>
        <taxon>Colocasia</taxon>
    </lineage>
</organism>
<dbReference type="EMBL" id="NMUH01006254">
    <property type="protein sequence ID" value="MQM14841.1"/>
    <property type="molecule type" value="Genomic_DNA"/>
</dbReference>
<evidence type="ECO:0008006" key="4">
    <source>
        <dbReference type="Google" id="ProtNLM"/>
    </source>
</evidence>
<name>A0A843X5T2_COLES</name>
<dbReference type="OrthoDB" id="668456at2759"/>